<evidence type="ECO:0000313" key="1">
    <source>
        <dbReference type="EMBL" id="KIK64189.1"/>
    </source>
</evidence>
<accession>A0A0D0CM78</accession>
<dbReference type="EMBL" id="KN834762">
    <property type="protein sequence ID" value="KIK64189.1"/>
    <property type="molecule type" value="Genomic_DNA"/>
</dbReference>
<dbReference type="HOGENOM" id="CLU_2469310_0_0_1"/>
<name>A0A0D0CM78_9AGAR</name>
<gene>
    <name evidence="1" type="ORF">GYMLUDRAFT_435382</name>
</gene>
<organism evidence="1 2">
    <name type="scientific">Collybiopsis luxurians FD-317 M1</name>
    <dbReference type="NCBI Taxonomy" id="944289"/>
    <lineage>
        <taxon>Eukaryota</taxon>
        <taxon>Fungi</taxon>
        <taxon>Dikarya</taxon>
        <taxon>Basidiomycota</taxon>
        <taxon>Agaricomycotina</taxon>
        <taxon>Agaricomycetes</taxon>
        <taxon>Agaricomycetidae</taxon>
        <taxon>Agaricales</taxon>
        <taxon>Marasmiineae</taxon>
        <taxon>Omphalotaceae</taxon>
        <taxon>Collybiopsis</taxon>
        <taxon>Collybiopsis luxurians</taxon>
    </lineage>
</organism>
<evidence type="ECO:0000313" key="2">
    <source>
        <dbReference type="Proteomes" id="UP000053593"/>
    </source>
</evidence>
<dbReference type="AlphaFoldDB" id="A0A0D0CM78"/>
<proteinExistence type="predicted"/>
<sequence length="88" mass="9730">MVQASCHPTRLALIVNINSLCMFSTSISFIYTNHGTPKATQELLRLREMLKARTPSEGKNRLGATSDDHLIIPTSNLFPPGPHTSINR</sequence>
<keyword evidence="2" id="KW-1185">Reference proteome</keyword>
<dbReference type="Proteomes" id="UP000053593">
    <property type="component" value="Unassembled WGS sequence"/>
</dbReference>
<protein>
    <submittedName>
        <fullName evidence="1">Uncharacterized protein</fullName>
    </submittedName>
</protein>
<reference evidence="1 2" key="1">
    <citation type="submission" date="2014-04" db="EMBL/GenBank/DDBJ databases">
        <title>Evolutionary Origins and Diversification of the Mycorrhizal Mutualists.</title>
        <authorList>
            <consortium name="DOE Joint Genome Institute"/>
            <consortium name="Mycorrhizal Genomics Consortium"/>
            <person name="Kohler A."/>
            <person name="Kuo A."/>
            <person name="Nagy L.G."/>
            <person name="Floudas D."/>
            <person name="Copeland A."/>
            <person name="Barry K.W."/>
            <person name="Cichocki N."/>
            <person name="Veneault-Fourrey C."/>
            <person name="LaButti K."/>
            <person name="Lindquist E.A."/>
            <person name="Lipzen A."/>
            <person name="Lundell T."/>
            <person name="Morin E."/>
            <person name="Murat C."/>
            <person name="Riley R."/>
            <person name="Ohm R."/>
            <person name="Sun H."/>
            <person name="Tunlid A."/>
            <person name="Henrissat B."/>
            <person name="Grigoriev I.V."/>
            <person name="Hibbett D.S."/>
            <person name="Martin F."/>
        </authorList>
    </citation>
    <scope>NUCLEOTIDE SEQUENCE [LARGE SCALE GENOMIC DNA]</scope>
    <source>
        <strain evidence="1 2">FD-317 M1</strain>
    </source>
</reference>